<evidence type="ECO:0000313" key="1">
    <source>
        <dbReference type="EMBL" id="WVT07671.1"/>
    </source>
</evidence>
<dbReference type="RefSeq" id="WP_331376687.1">
    <property type="nucleotide sequence ID" value="NZ_CP133152.1"/>
</dbReference>
<dbReference type="SUPFAM" id="SSF74650">
    <property type="entry name" value="Galactose mutarotase-like"/>
    <property type="match status" value="1"/>
</dbReference>
<sequence>MPDDVLHLRNEELSIELSRFGGSLIAATWRGIPFLKPTATAGIATQRFGAESSFPLVPFGNRIEGNSFTFDGERFFLEPNTSGDPLCLHGDGWLAKWELKSHSGEQATLSYVHAERAGSPYAYEAVQDVRLEGSTVVVSLKATNMSARPLPFGLGHHPFFPRTAGTRLEARAKRIWGERTGHLPDFPGPIPRTLDFTESNTLPAHWVNNAYDGWDGEAAIEWPERQLALKLETQGAFGCFMIYSPGADADFFCFEPMTHLPNAHNMPNEAGGLVALNPGQGLAGSVSFRLAPLTRASRFQVESLKADKML</sequence>
<dbReference type="InterPro" id="IPR014718">
    <property type="entry name" value="GH-type_carb-bd"/>
</dbReference>
<dbReference type="InterPro" id="IPR011013">
    <property type="entry name" value="Gal_mutarotase_sf_dom"/>
</dbReference>
<organism evidence="1 2">
    <name type="scientific">Sinorhizobium chiapasense</name>
    <dbReference type="NCBI Taxonomy" id="501572"/>
    <lineage>
        <taxon>Bacteria</taxon>
        <taxon>Pseudomonadati</taxon>
        <taxon>Pseudomonadota</taxon>
        <taxon>Alphaproteobacteria</taxon>
        <taxon>Hyphomicrobiales</taxon>
        <taxon>Rhizobiaceae</taxon>
        <taxon>Sinorhizobium/Ensifer group</taxon>
        <taxon>Sinorhizobium</taxon>
    </lineage>
</organism>
<geneLocation type="plasmid" evidence="1 2">
    <name>pSchITTGS70d</name>
</geneLocation>
<name>A0ABZ2BKA9_9HYPH</name>
<dbReference type="Pfam" id="PF01263">
    <property type="entry name" value="Aldose_epim"/>
    <property type="match status" value="1"/>
</dbReference>
<keyword evidence="2" id="KW-1185">Reference proteome</keyword>
<evidence type="ECO:0000313" key="2">
    <source>
        <dbReference type="Proteomes" id="UP001432360"/>
    </source>
</evidence>
<dbReference type="InterPro" id="IPR008183">
    <property type="entry name" value="Aldose_1/G6P_1-epimerase"/>
</dbReference>
<dbReference type="Gene3D" id="2.70.98.10">
    <property type="match status" value="1"/>
</dbReference>
<proteinExistence type="predicted"/>
<protein>
    <submittedName>
        <fullName evidence="1">Aldose 1-epimerase</fullName>
    </submittedName>
</protein>
<dbReference type="Proteomes" id="UP001432360">
    <property type="component" value="Plasmid pSchITTGS70d"/>
</dbReference>
<dbReference type="EMBL" id="CP133152">
    <property type="protein sequence ID" value="WVT07671.1"/>
    <property type="molecule type" value="Genomic_DNA"/>
</dbReference>
<reference evidence="1" key="1">
    <citation type="submission" date="2023-08" db="EMBL/GenBank/DDBJ databases">
        <title>Complete genome sequence of Sinorhizobium chiapanecum ITTG S70 isolated from Acaciella angustissima nodules in Chiapas-Mexico.</title>
        <authorList>
            <person name="Rincon-Rosales R."/>
            <person name="Rogel M.A."/>
            <person name="Rincon-Medina C.I."/>
            <person name="Guerrero G."/>
            <person name="Manzano-Gomez L.A."/>
            <person name="Lopez-Lopez A."/>
            <person name="Rincon Molina F.A."/>
            <person name="Martinez-Romero E."/>
        </authorList>
    </citation>
    <scope>NUCLEOTIDE SEQUENCE</scope>
    <source>
        <strain evidence="1">ITTG S70</strain>
        <plasmid evidence="1">pSchITTGS70d</plasmid>
    </source>
</reference>
<accession>A0ABZ2BKA9</accession>
<dbReference type="CDD" id="cd09021">
    <property type="entry name" value="Aldose_epim_Ec_YphB"/>
    <property type="match status" value="1"/>
</dbReference>
<keyword evidence="1" id="KW-0614">Plasmid</keyword>
<gene>
    <name evidence="1" type="ORF">RB548_26215</name>
</gene>